<dbReference type="AlphaFoldDB" id="A0A478FTU2"/>
<gene>
    <name evidence="2" type="ORF">MHSWG343_04470</name>
</gene>
<comment type="caution">
    <text evidence="2">The sequence shown here is derived from an EMBL/GenBank/DDBJ whole genome shotgun (WGS) entry which is preliminary data.</text>
</comment>
<dbReference type="EMBL" id="BIMN01000002">
    <property type="protein sequence ID" value="GCE63450.1"/>
    <property type="molecule type" value="Genomic_DNA"/>
</dbReference>
<dbReference type="Proteomes" id="UP000324831">
    <property type="component" value="Unassembled WGS sequence"/>
</dbReference>
<keyword evidence="1" id="KW-0175">Coiled coil</keyword>
<feature type="coiled-coil region" evidence="1">
    <location>
        <begin position="215"/>
        <end position="253"/>
    </location>
</feature>
<sequence length="309" mass="34367">MSYLLTIPFTSSTLSLPLKGGLSVGLLGVSSVTAGISTWQNQHVSIDDEVKQVFNKTIPSFFKEELGGGGELIFNAYKTWNQELNDVITTDNTLLKTMGAWGETIRGGVSKESISKIQGFFKVAEEINYYIFKFSEIVRQFAEAIPTIITDTIQEANAGANNEVEALSFGKIESIFSSDKFDPFYKSLEEVSAQFAETLSGINSKQSNAILQVFRSEKKSKINDLLEEIKKNAEKVKKEENKYKNNLDKLLTDVFIGEGKIQALKQMITSLKQSVSTKTEALKKIVDMSLITSLEQHLENLKTQMSANN</sequence>
<accession>A0A478FTU2</accession>
<evidence type="ECO:0000313" key="3">
    <source>
        <dbReference type="Proteomes" id="UP000324831"/>
    </source>
</evidence>
<protein>
    <submittedName>
        <fullName evidence="2">Uncharacterized protein</fullName>
    </submittedName>
</protein>
<name>A0A478FTU2_9MOLU</name>
<evidence type="ECO:0000256" key="1">
    <source>
        <dbReference type="SAM" id="Coils"/>
    </source>
</evidence>
<proteinExistence type="predicted"/>
<evidence type="ECO:0000313" key="2">
    <source>
        <dbReference type="EMBL" id="GCE63450.1"/>
    </source>
</evidence>
<reference evidence="2 3" key="1">
    <citation type="submission" date="2019-01" db="EMBL/GenBank/DDBJ databases">
        <title>Draft genome sequences of Candidatus Mycoplasma haemohominis SWG34-3 identified from a patient with pyrexia, anemia and liver dysfunction.</title>
        <authorList>
            <person name="Sekizuka T."/>
            <person name="Hattori N."/>
            <person name="Katano H."/>
            <person name="Takuma T."/>
            <person name="Ito T."/>
            <person name="Arai N."/>
            <person name="Yanai R."/>
            <person name="Ishii S."/>
            <person name="Miura Y."/>
            <person name="Tokunaga T."/>
            <person name="Watanabe H."/>
            <person name="Nomura N."/>
            <person name="Eguchi J."/>
            <person name="Arai T."/>
            <person name="Hasegawa H."/>
            <person name="Nakamaki T."/>
            <person name="Wakita T."/>
            <person name="Niki Y."/>
            <person name="Kuroda M."/>
        </authorList>
    </citation>
    <scope>NUCLEOTIDE SEQUENCE [LARGE SCALE GENOMIC DNA]</scope>
    <source>
        <strain evidence="2">SWG34-3</strain>
    </source>
</reference>
<organism evidence="2 3">
    <name type="scientific">Candidatus Mycoplasma haematohominis</name>
    <dbReference type="NCBI Taxonomy" id="1494318"/>
    <lineage>
        <taxon>Bacteria</taxon>
        <taxon>Bacillati</taxon>
        <taxon>Mycoplasmatota</taxon>
        <taxon>Mollicutes</taxon>
        <taxon>Mycoplasmataceae</taxon>
        <taxon>Mycoplasma</taxon>
    </lineage>
</organism>